<dbReference type="HOGENOM" id="CLU_022176_3_0_6"/>
<gene>
    <name evidence="6" type="ORF">YC6258_01591</name>
</gene>
<protein>
    <recommendedName>
        <fullName evidence="2">diguanylate cyclase</fullName>
        <ecNumber evidence="2">2.7.7.65</ecNumber>
    </recommendedName>
</protein>
<dbReference type="GO" id="GO:1902201">
    <property type="term" value="P:negative regulation of bacterial-type flagellum-dependent cell motility"/>
    <property type="evidence" value="ECO:0007669"/>
    <property type="project" value="TreeGrafter"/>
</dbReference>
<dbReference type="AlphaFoldDB" id="A0A0C5VTJ5"/>
<accession>A0A0C5VTJ5</accession>
<dbReference type="RefSeq" id="WP_044616373.1">
    <property type="nucleotide sequence ID" value="NZ_CP007142.1"/>
</dbReference>
<feature type="coiled-coil region" evidence="4">
    <location>
        <begin position="349"/>
        <end position="400"/>
    </location>
</feature>
<dbReference type="InterPro" id="IPR043128">
    <property type="entry name" value="Rev_trsase/Diguanyl_cyclase"/>
</dbReference>
<dbReference type="FunFam" id="3.30.70.270:FF:000001">
    <property type="entry name" value="Diguanylate cyclase domain protein"/>
    <property type="match status" value="1"/>
</dbReference>
<dbReference type="PROSITE" id="PS50887">
    <property type="entry name" value="GGDEF"/>
    <property type="match status" value="1"/>
</dbReference>
<comment type="cofactor">
    <cofactor evidence="1">
        <name>Mg(2+)</name>
        <dbReference type="ChEBI" id="CHEBI:18420"/>
    </cofactor>
</comment>
<dbReference type="EMBL" id="CP007142">
    <property type="protein sequence ID" value="AJQ93639.1"/>
    <property type="molecule type" value="Genomic_DNA"/>
</dbReference>
<dbReference type="SUPFAM" id="SSF55073">
    <property type="entry name" value="Nucleotide cyclase"/>
    <property type="match status" value="1"/>
</dbReference>
<evidence type="ECO:0000259" key="5">
    <source>
        <dbReference type="PROSITE" id="PS50887"/>
    </source>
</evidence>
<dbReference type="SMART" id="SM00028">
    <property type="entry name" value="TPR"/>
    <property type="match status" value="3"/>
</dbReference>
<dbReference type="InterPro" id="IPR019734">
    <property type="entry name" value="TPR_rpt"/>
</dbReference>
<name>A0A0C5VTJ5_9GAMM</name>
<evidence type="ECO:0000256" key="4">
    <source>
        <dbReference type="SAM" id="Coils"/>
    </source>
</evidence>
<proteinExistence type="predicted"/>
<dbReference type="NCBIfam" id="TIGR00254">
    <property type="entry name" value="GGDEF"/>
    <property type="match status" value="1"/>
</dbReference>
<dbReference type="Pfam" id="PF13424">
    <property type="entry name" value="TPR_12"/>
    <property type="match status" value="1"/>
</dbReference>
<dbReference type="EC" id="2.7.7.65" evidence="2"/>
<dbReference type="GO" id="GO:0052621">
    <property type="term" value="F:diguanylate cyclase activity"/>
    <property type="evidence" value="ECO:0007669"/>
    <property type="project" value="UniProtKB-EC"/>
</dbReference>
<dbReference type="SMART" id="SM00267">
    <property type="entry name" value="GGDEF"/>
    <property type="match status" value="1"/>
</dbReference>
<dbReference type="Gene3D" id="3.30.70.270">
    <property type="match status" value="1"/>
</dbReference>
<dbReference type="OrthoDB" id="6191081at2"/>
<dbReference type="STRING" id="1445510.YC6258_01591"/>
<evidence type="ECO:0000256" key="2">
    <source>
        <dbReference type="ARBA" id="ARBA00012528"/>
    </source>
</evidence>
<sequence length="558" mass="63609">MTENNLSLSNQLEIKLAQADSERSKANYKDGIALATEVLEQARQHSLTHIQGRAQMLLAMQLPRQGLYHEAVQHYRSAISIWQSQNDIEQLASALNEQSVIYVQLGLLDEALENLTRSMEYARTRQNPTLLFWAYNRIGVVLEHLEKHEEAKKFMLQALVLSQQLDIEARFCVLNNLADFCVLYVRELLSHKQPQLAEQATGVATEGLLYAQQALKLARQSQNPYREALILANYGALQAYSGDFSGARHNIILSGNLARQHGFQSLGLDAELLLARVSWLHGDVQGAIDMYENILPALIELDERLTVLHTHLEISQACQQIGLMEKAFSHYKRYHQMEREQRSSVAASRAKLMTSVSELSDARRELERTRMQAELDRIRQEESEVEKQALRQVIEELNKKIHIDDLTNIHNRRFMMKKLREAIKGSEMFCVALIDVDHFKNINDTYGHQRGDVLLHNLAQLIQNGLPPEAIVSRHGGEEFLILFMEQQLDSCHEVCEQIRQQVMLDVGCMLEADKSMTISIGLSQRHSDDELELIIERADKALYEAKNGGRNCVVVEA</sequence>
<comment type="catalytic activity">
    <reaction evidence="3">
        <text>2 GTP = 3',3'-c-di-GMP + 2 diphosphate</text>
        <dbReference type="Rhea" id="RHEA:24898"/>
        <dbReference type="ChEBI" id="CHEBI:33019"/>
        <dbReference type="ChEBI" id="CHEBI:37565"/>
        <dbReference type="ChEBI" id="CHEBI:58805"/>
        <dbReference type="EC" id="2.7.7.65"/>
    </reaction>
</comment>
<dbReference type="KEGG" id="gsn:YC6258_01591"/>
<dbReference type="InterPro" id="IPR050469">
    <property type="entry name" value="Diguanylate_Cyclase"/>
</dbReference>
<dbReference type="SUPFAM" id="SSF48452">
    <property type="entry name" value="TPR-like"/>
    <property type="match status" value="2"/>
</dbReference>
<dbReference type="PANTHER" id="PTHR45138">
    <property type="entry name" value="REGULATORY COMPONENTS OF SENSORY TRANSDUCTION SYSTEM"/>
    <property type="match status" value="1"/>
</dbReference>
<evidence type="ECO:0000256" key="3">
    <source>
        <dbReference type="ARBA" id="ARBA00034247"/>
    </source>
</evidence>
<dbReference type="PANTHER" id="PTHR45138:SF9">
    <property type="entry name" value="DIGUANYLATE CYCLASE DGCM-RELATED"/>
    <property type="match status" value="1"/>
</dbReference>
<feature type="domain" description="GGDEF" evidence="5">
    <location>
        <begin position="427"/>
        <end position="558"/>
    </location>
</feature>
<organism evidence="6 7">
    <name type="scientific">Gynuella sunshinyii YC6258</name>
    <dbReference type="NCBI Taxonomy" id="1445510"/>
    <lineage>
        <taxon>Bacteria</taxon>
        <taxon>Pseudomonadati</taxon>
        <taxon>Pseudomonadota</taxon>
        <taxon>Gammaproteobacteria</taxon>
        <taxon>Oceanospirillales</taxon>
        <taxon>Saccharospirillaceae</taxon>
        <taxon>Gynuella</taxon>
    </lineage>
</organism>
<dbReference type="InterPro" id="IPR029787">
    <property type="entry name" value="Nucleotide_cyclase"/>
</dbReference>
<dbReference type="InterPro" id="IPR011990">
    <property type="entry name" value="TPR-like_helical_dom_sf"/>
</dbReference>
<evidence type="ECO:0000313" key="7">
    <source>
        <dbReference type="Proteomes" id="UP000032266"/>
    </source>
</evidence>
<dbReference type="GO" id="GO:0005886">
    <property type="term" value="C:plasma membrane"/>
    <property type="evidence" value="ECO:0007669"/>
    <property type="project" value="TreeGrafter"/>
</dbReference>
<dbReference type="InterPro" id="IPR000160">
    <property type="entry name" value="GGDEF_dom"/>
</dbReference>
<dbReference type="Gene3D" id="1.25.40.10">
    <property type="entry name" value="Tetratricopeptide repeat domain"/>
    <property type="match status" value="2"/>
</dbReference>
<dbReference type="CDD" id="cd01949">
    <property type="entry name" value="GGDEF"/>
    <property type="match status" value="1"/>
</dbReference>
<dbReference type="Pfam" id="PF13181">
    <property type="entry name" value="TPR_8"/>
    <property type="match status" value="1"/>
</dbReference>
<reference evidence="6 7" key="1">
    <citation type="submission" date="2014-01" db="EMBL/GenBank/DDBJ databases">
        <title>Full genme sequencing of cellulolytic bacterium Gynuella sunshinyii YC6258T gen. nov., sp. nov.</title>
        <authorList>
            <person name="Khan H."/>
            <person name="Chung E.J."/>
            <person name="Chung Y.R."/>
        </authorList>
    </citation>
    <scope>NUCLEOTIDE SEQUENCE [LARGE SCALE GENOMIC DNA]</scope>
    <source>
        <strain evidence="6 7">YC6258</strain>
    </source>
</reference>
<keyword evidence="4" id="KW-0175">Coiled coil</keyword>
<dbReference type="GO" id="GO:0043709">
    <property type="term" value="P:cell adhesion involved in single-species biofilm formation"/>
    <property type="evidence" value="ECO:0007669"/>
    <property type="project" value="TreeGrafter"/>
</dbReference>
<evidence type="ECO:0000256" key="1">
    <source>
        <dbReference type="ARBA" id="ARBA00001946"/>
    </source>
</evidence>
<dbReference type="Pfam" id="PF00990">
    <property type="entry name" value="GGDEF"/>
    <property type="match status" value="1"/>
</dbReference>
<evidence type="ECO:0000313" key="6">
    <source>
        <dbReference type="EMBL" id="AJQ93639.1"/>
    </source>
</evidence>
<keyword evidence="7" id="KW-1185">Reference proteome</keyword>
<dbReference type="Proteomes" id="UP000032266">
    <property type="component" value="Chromosome"/>
</dbReference>